<sequence length="242" mass="25947">MTTSVPAHYRVTMDVALAAASLVRWDLESHGIDADFILGMPLNTVGWATTLPYSGADSQATLRGAAYAAHTVRLWVQEQPDPPSWEPALEKARYAINSAAPEARRSAGLDLRRATIGEHLHVEATRAAEGVGQWLMASQAATYVAAAAKVARWVMRRPPVHTEGQPSPLRDAWYAAHGGTVLRGLSTHAPSGAGRPSIESSDIRAAQRFLAQRTMAAITPTRTRLAKDAGVTRVTLNAWLGG</sequence>
<organism evidence="1 2">
    <name type="scientific">Microbacterium resistens</name>
    <dbReference type="NCBI Taxonomy" id="156977"/>
    <lineage>
        <taxon>Bacteria</taxon>
        <taxon>Bacillati</taxon>
        <taxon>Actinomycetota</taxon>
        <taxon>Actinomycetes</taxon>
        <taxon>Micrococcales</taxon>
        <taxon>Microbacteriaceae</taxon>
        <taxon>Microbacterium</taxon>
    </lineage>
</organism>
<accession>A0ABU1SIJ9</accession>
<dbReference type="EMBL" id="JAVDUM010000017">
    <property type="protein sequence ID" value="MDR6868702.1"/>
    <property type="molecule type" value="Genomic_DNA"/>
</dbReference>
<evidence type="ECO:0000313" key="1">
    <source>
        <dbReference type="EMBL" id="MDR6868702.1"/>
    </source>
</evidence>
<reference evidence="1 2" key="1">
    <citation type="submission" date="2023-07" db="EMBL/GenBank/DDBJ databases">
        <title>Sorghum-associated microbial communities from plants grown in Nebraska, USA.</title>
        <authorList>
            <person name="Schachtman D."/>
        </authorList>
    </citation>
    <scope>NUCLEOTIDE SEQUENCE [LARGE SCALE GENOMIC DNA]</scope>
    <source>
        <strain evidence="1 2">2980</strain>
    </source>
</reference>
<evidence type="ECO:0000313" key="2">
    <source>
        <dbReference type="Proteomes" id="UP001259347"/>
    </source>
</evidence>
<dbReference type="Proteomes" id="UP001259347">
    <property type="component" value="Unassembled WGS sequence"/>
</dbReference>
<proteinExistence type="predicted"/>
<comment type="caution">
    <text evidence="1">The sequence shown here is derived from an EMBL/GenBank/DDBJ whole genome shotgun (WGS) entry which is preliminary data.</text>
</comment>
<protein>
    <submittedName>
        <fullName evidence="1">Uncharacterized protein</fullName>
    </submittedName>
</protein>
<keyword evidence="2" id="KW-1185">Reference proteome</keyword>
<name>A0ABU1SIJ9_9MICO</name>
<gene>
    <name evidence="1" type="ORF">J2Y69_003326</name>
</gene>